<accession>A0ABR8IZH8</accession>
<dbReference type="EMBL" id="JACJTQ010000007">
    <property type="protein sequence ID" value="MBD2691509.1"/>
    <property type="molecule type" value="Genomic_DNA"/>
</dbReference>
<gene>
    <name evidence="2" type="ORF">H6G68_07030</name>
</gene>
<organism evidence="2 3">
    <name type="scientific">Anabaena catenula FACHB-362</name>
    <dbReference type="NCBI Taxonomy" id="2692877"/>
    <lineage>
        <taxon>Bacteria</taxon>
        <taxon>Bacillati</taxon>
        <taxon>Cyanobacteriota</taxon>
        <taxon>Cyanophyceae</taxon>
        <taxon>Nostocales</taxon>
        <taxon>Nostocaceae</taxon>
        <taxon>Anabaena</taxon>
    </lineage>
</organism>
<comment type="caution">
    <text evidence="2">The sequence shown here is derived from an EMBL/GenBank/DDBJ whole genome shotgun (WGS) entry which is preliminary data.</text>
</comment>
<reference evidence="2 3" key="1">
    <citation type="journal article" date="2020" name="ISME J.">
        <title>Comparative genomics reveals insights into cyanobacterial evolution and habitat adaptation.</title>
        <authorList>
            <person name="Chen M.Y."/>
            <person name="Teng W.K."/>
            <person name="Zhao L."/>
            <person name="Hu C.X."/>
            <person name="Zhou Y.K."/>
            <person name="Han B.P."/>
            <person name="Song L.R."/>
            <person name="Shu W.S."/>
        </authorList>
    </citation>
    <scope>NUCLEOTIDE SEQUENCE [LARGE SCALE GENOMIC DNA]</scope>
    <source>
        <strain evidence="2 3">FACHB-362</strain>
    </source>
</reference>
<protein>
    <submittedName>
        <fullName evidence="2">Uncharacterized protein</fullName>
    </submittedName>
</protein>
<name>A0ABR8IZH8_9NOST</name>
<sequence length="117" mass="12760">MSSSQAPYRGAVQAQGDDITKKGGYTRAWAEDKPVTDEEGLSFLAKIEGECTNSEKAERKQAFAKAKRFVKNASQQGGVGPESQPHSFQDPKRTVSNARVDIEIRSGITFIPKKSAE</sequence>
<keyword evidence="3" id="KW-1185">Reference proteome</keyword>
<feature type="region of interest" description="Disordered" evidence="1">
    <location>
        <begin position="1"/>
        <end position="35"/>
    </location>
</feature>
<evidence type="ECO:0000313" key="3">
    <source>
        <dbReference type="Proteomes" id="UP000660381"/>
    </source>
</evidence>
<feature type="region of interest" description="Disordered" evidence="1">
    <location>
        <begin position="69"/>
        <end position="99"/>
    </location>
</feature>
<evidence type="ECO:0000256" key="1">
    <source>
        <dbReference type="SAM" id="MobiDB-lite"/>
    </source>
</evidence>
<dbReference type="Proteomes" id="UP000660381">
    <property type="component" value="Unassembled WGS sequence"/>
</dbReference>
<dbReference type="RefSeq" id="WP_190905990.1">
    <property type="nucleotide sequence ID" value="NZ_JACJTQ010000007.1"/>
</dbReference>
<proteinExistence type="predicted"/>
<evidence type="ECO:0000313" key="2">
    <source>
        <dbReference type="EMBL" id="MBD2691509.1"/>
    </source>
</evidence>